<dbReference type="AlphaFoldDB" id="J4IA93"/>
<protein>
    <submittedName>
        <fullName evidence="2">Uncharacterized protein</fullName>
    </submittedName>
</protein>
<evidence type="ECO:0000256" key="1">
    <source>
        <dbReference type="SAM" id="MobiDB-lite"/>
    </source>
</evidence>
<reference evidence="2 3" key="1">
    <citation type="journal article" date="2012" name="Appl. Environ. Microbiol.">
        <title>Short-read sequencing for genomic analysis of the brown rot fungus Fibroporia radiculosa.</title>
        <authorList>
            <person name="Tang J.D."/>
            <person name="Perkins A.D."/>
            <person name="Sonstegard T.S."/>
            <person name="Schroeder S.G."/>
            <person name="Burgess S.C."/>
            <person name="Diehl S.V."/>
        </authorList>
    </citation>
    <scope>NUCLEOTIDE SEQUENCE [LARGE SCALE GENOMIC DNA]</scope>
    <source>
        <strain evidence="2 3">TFFH 294</strain>
    </source>
</reference>
<gene>
    <name evidence="2" type="ORF">FIBRA_04613</name>
</gene>
<dbReference type="GeneID" id="24097422"/>
<sequence>MAVKINATARPRPITPWLATWFVRFATVWPLSSNIEDIGVDPGLAPSRELRAPCYISVLEMREPAYINTESSLAKYTAELDEELLRIVSTYGELAQKNHTRATSAGLPAPGPPEAAKDVPEGDD</sequence>
<name>J4IA93_9APHY</name>
<organism evidence="2 3">
    <name type="scientific">Fibroporia radiculosa</name>
    <dbReference type="NCBI Taxonomy" id="599839"/>
    <lineage>
        <taxon>Eukaryota</taxon>
        <taxon>Fungi</taxon>
        <taxon>Dikarya</taxon>
        <taxon>Basidiomycota</taxon>
        <taxon>Agaricomycotina</taxon>
        <taxon>Agaricomycetes</taxon>
        <taxon>Polyporales</taxon>
        <taxon>Fibroporiaceae</taxon>
        <taxon>Fibroporia</taxon>
    </lineage>
</organism>
<evidence type="ECO:0000313" key="3">
    <source>
        <dbReference type="Proteomes" id="UP000006352"/>
    </source>
</evidence>
<accession>J4IA93</accession>
<dbReference type="InParanoid" id="J4IA93"/>
<keyword evidence="3" id="KW-1185">Reference proteome</keyword>
<proteinExistence type="predicted"/>
<feature type="region of interest" description="Disordered" evidence="1">
    <location>
        <begin position="99"/>
        <end position="124"/>
    </location>
</feature>
<dbReference type="EMBL" id="HE797084">
    <property type="protein sequence ID" value="CCM02511.1"/>
    <property type="molecule type" value="Genomic_DNA"/>
</dbReference>
<dbReference type="HOGENOM" id="CLU_2003962_0_0_1"/>
<dbReference type="Proteomes" id="UP000006352">
    <property type="component" value="Unassembled WGS sequence"/>
</dbReference>
<dbReference type="RefSeq" id="XP_012181794.1">
    <property type="nucleotide sequence ID" value="XM_012326404.1"/>
</dbReference>
<evidence type="ECO:0000313" key="2">
    <source>
        <dbReference type="EMBL" id="CCM02511.1"/>
    </source>
</evidence>
<feature type="compositionally biased region" description="Basic and acidic residues" evidence="1">
    <location>
        <begin position="115"/>
        <end position="124"/>
    </location>
</feature>